<dbReference type="PANTHER" id="PTHR33098">
    <property type="entry name" value="COTTON FIBER (DUF761)"/>
    <property type="match status" value="1"/>
</dbReference>
<keyword evidence="2" id="KW-1133">Transmembrane helix</keyword>
<feature type="region of interest" description="Disordered" evidence="1">
    <location>
        <begin position="108"/>
        <end position="158"/>
    </location>
</feature>
<keyword evidence="2" id="KW-0812">Transmembrane</keyword>
<feature type="domain" description="DUF4408" evidence="3">
    <location>
        <begin position="8"/>
        <end position="34"/>
    </location>
</feature>
<proteinExistence type="predicted"/>
<evidence type="ECO:0000313" key="4">
    <source>
        <dbReference type="Proteomes" id="UP000694853"/>
    </source>
</evidence>
<keyword evidence="2" id="KW-0472">Membrane</keyword>
<dbReference type="InterPro" id="IPR025520">
    <property type="entry name" value="DUF4408"/>
</dbReference>
<dbReference type="Pfam" id="PF05553">
    <property type="entry name" value="DUF761"/>
    <property type="match status" value="1"/>
</dbReference>
<protein>
    <submittedName>
        <fullName evidence="5">Pathogen-associated molecular patterns-induced protein A70-like</fullName>
    </submittedName>
</protein>
<evidence type="ECO:0000256" key="2">
    <source>
        <dbReference type="SAM" id="Phobius"/>
    </source>
</evidence>
<keyword evidence="4" id="KW-1185">Reference proteome</keyword>
<dbReference type="OrthoDB" id="1685070at2759"/>
<dbReference type="KEGG" id="aprc:113874739"/>
<dbReference type="PANTHER" id="PTHR33098:SF57">
    <property type="entry name" value="DUF4408 DOMAIN PROTEIN"/>
    <property type="match status" value="1"/>
</dbReference>
<accession>A0A8B8MLH1</accession>
<dbReference type="AlphaFoldDB" id="A0A8B8MLH1"/>
<reference evidence="5" key="2">
    <citation type="submission" date="2025-08" db="UniProtKB">
        <authorList>
            <consortium name="RefSeq"/>
        </authorList>
    </citation>
    <scope>IDENTIFICATION</scope>
    <source>
        <tissue evidence="5">Young leaves</tissue>
    </source>
</reference>
<evidence type="ECO:0000256" key="1">
    <source>
        <dbReference type="SAM" id="MobiDB-lite"/>
    </source>
</evidence>
<dbReference type="Pfam" id="PF14364">
    <property type="entry name" value="DUF4408"/>
    <property type="match status" value="1"/>
</dbReference>
<feature type="transmembrane region" description="Helical" evidence="2">
    <location>
        <begin position="6"/>
        <end position="30"/>
    </location>
</feature>
<name>A0A8B8MLH1_ABRPR</name>
<dbReference type="GeneID" id="113874739"/>
<dbReference type="InterPro" id="IPR008480">
    <property type="entry name" value="DUF761_pln"/>
</dbReference>
<dbReference type="Proteomes" id="UP000694853">
    <property type="component" value="Unplaced"/>
</dbReference>
<sequence length="302" mass="34198">MADSATLIATWFTPSSVFIVVNLVIATIALTSRFTKQLHQPQPQRLVRTPSLLERVSSFNFALYKHQPTHAEIEHIQPQGPEPEPENPQLIRTPSLLQRLQSMNFSRFYRSEEEDPGRDSGNSELRKSASENAGSVKGEWEDEGSTVEQRRPATARGGMVSWRGDEEVDAKADDFINRFKKQLRLQRVDSVLRYREMLRRGKTLHTSARNAAVLPAEISWRKIADNKNTTVFLPSMNLTALKKSISMVRSSVNLTFVVLLVDARFAIIVTVHCGTCDSAYFYFFSEGWTTGNMGLKFPKGWC</sequence>
<evidence type="ECO:0000313" key="5">
    <source>
        <dbReference type="RefSeq" id="XP_027368753.1"/>
    </source>
</evidence>
<gene>
    <name evidence="5" type="primary">LOC113874739</name>
</gene>
<reference evidence="4" key="1">
    <citation type="journal article" date="2019" name="Toxins">
        <title>Detection of Abrin-Like and Prepropulchellin-Like Toxin Genes and Transcripts Using Whole Genome Sequencing and Full-Length Transcript Sequencing of Abrus precatorius.</title>
        <authorList>
            <person name="Hovde B.T."/>
            <person name="Daligault H.E."/>
            <person name="Hanschen E.R."/>
            <person name="Kunde Y.A."/>
            <person name="Johnson M.B."/>
            <person name="Starkenburg S.R."/>
            <person name="Johnson S.L."/>
        </authorList>
    </citation>
    <scope>NUCLEOTIDE SEQUENCE [LARGE SCALE GENOMIC DNA]</scope>
</reference>
<organism evidence="4 5">
    <name type="scientific">Abrus precatorius</name>
    <name type="common">Indian licorice</name>
    <name type="synonym">Glycine abrus</name>
    <dbReference type="NCBI Taxonomy" id="3816"/>
    <lineage>
        <taxon>Eukaryota</taxon>
        <taxon>Viridiplantae</taxon>
        <taxon>Streptophyta</taxon>
        <taxon>Embryophyta</taxon>
        <taxon>Tracheophyta</taxon>
        <taxon>Spermatophyta</taxon>
        <taxon>Magnoliopsida</taxon>
        <taxon>eudicotyledons</taxon>
        <taxon>Gunneridae</taxon>
        <taxon>Pentapetalae</taxon>
        <taxon>rosids</taxon>
        <taxon>fabids</taxon>
        <taxon>Fabales</taxon>
        <taxon>Fabaceae</taxon>
        <taxon>Papilionoideae</taxon>
        <taxon>50 kb inversion clade</taxon>
        <taxon>NPAAA clade</taxon>
        <taxon>indigoferoid/millettioid clade</taxon>
        <taxon>Abreae</taxon>
        <taxon>Abrus</taxon>
    </lineage>
</organism>
<evidence type="ECO:0000259" key="3">
    <source>
        <dbReference type="Pfam" id="PF14364"/>
    </source>
</evidence>
<dbReference type="RefSeq" id="XP_027368753.1">
    <property type="nucleotide sequence ID" value="XM_027512952.1"/>
</dbReference>